<evidence type="ECO:0000313" key="3">
    <source>
        <dbReference type="Proteomes" id="UP000663865"/>
    </source>
</evidence>
<dbReference type="Proteomes" id="UP000663865">
    <property type="component" value="Unassembled WGS sequence"/>
</dbReference>
<organism evidence="1 3">
    <name type="scientific">Rotaria socialis</name>
    <dbReference type="NCBI Taxonomy" id="392032"/>
    <lineage>
        <taxon>Eukaryota</taxon>
        <taxon>Metazoa</taxon>
        <taxon>Spiralia</taxon>
        <taxon>Gnathifera</taxon>
        <taxon>Rotifera</taxon>
        <taxon>Eurotatoria</taxon>
        <taxon>Bdelloidea</taxon>
        <taxon>Philodinida</taxon>
        <taxon>Philodinidae</taxon>
        <taxon>Rotaria</taxon>
    </lineage>
</organism>
<dbReference type="EMBL" id="CAJNYV010001787">
    <property type="protein sequence ID" value="CAF3436584.1"/>
    <property type="molecule type" value="Genomic_DNA"/>
</dbReference>
<dbReference type="AlphaFoldDB" id="A0A818D517"/>
<proteinExistence type="predicted"/>
<sequence length="66" mass="7497">RQFRVEGCLRQGEDFYMIQLKEIQPLFPLIELAPQSSLSLSPPMPNVPKPPIQPKGRNIIKLIDIG</sequence>
<evidence type="ECO:0000313" key="1">
    <source>
        <dbReference type="EMBL" id="CAF3436584.1"/>
    </source>
</evidence>
<gene>
    <name evidence="1" type="ORF">KIK155_LOCUS11277</name>
    <name evidence="2" type="ORF">TOA249_LOCUS34193</name>
</gene>
<protein>
    <submittedName>
        <fullName evidence="1">Uncharacterized protein</fullName>
    </submittedName>
</protein>
<reference evidence="1" key="1">
    <citation type="submission" date="2021-02" db="EMBL/GenBank/DDBJ databases">
        <authorList>
            <person name="Nowell W R."/>
        </authorList>
    </citation>
    <scope>NUCLEOTIDE SEQUENCE</scope>
</reference>
<dbReference type="Proteomes" id="UP000663838">
    <property type="component" value="Unassembled WGS sequence"/>
</dbReference>
<feature type="non-terminal residue" evidence="1">
    <location>
        <position position="1"/>
    </location>
</feature>
<dbReference type="EMBL" id="CAJOBS010016396">
    <property type="protein sequence ID" value="CAF4959506.1"/>
    <property type="molecule type" value="Genomic_DNA"/>
</dbReference>
<comment type="caution">
    <text evidence="1">The sequence shown here is derived from an EMBL/GenBank/DDBJ whole genome shotgun (WGS) entry which is preliminary data.</text>
</comment>
<evidence type="ECO:0000313" key="2">
    <source>
        <dbReference type="EMBL" id="CAF4959506.1"/>
    </source>
</evidence>
<accession>A0A818D517</accession>
<name>A0A818D517_9BILA</name>